<gene>
    <name evidence="7" type="ORF">FPE_LOCUS18065</name>
</gene>
<evidence type="ECO:0000256" key="3">
    <source>
        <dbReference type="ARBA" id="ARBA00023157"/>
    </source>
</evidence>
<dbReference type="GO" id="GO:0005886">
    <property type="term" value="C:plasma membrane"/>
    <property type="evidence" value="ECO:0007669"/>
    <property type="project" value="TreeGrafter"/>
</dbReference>
<dbReference type="InterPro" id="IPR028871">
    <property type="entry name" value="BlueCu_1_BS"/>
</dbReference>
<dbReference type="PANTHER" id="PTHR33021:SF469">
    <property type="entry name" value="PHYTOCYANIN DOMAIN-CONTAINING PROTEIN"/>
    <property type="match status" value="1"/>
</dbReference>
<dbReference type="InterPro" id="IPR003245">
    <property type="entry name" value="Phytocyanin_dom"/>
</dbReference>
<dbReference type="FunFam" id="2.60.40.420:FF:000013">
    <property type="entry name" value="basic blue protein-like"/>
    <property type="match status" value="1"/>
</dbReference>
<keyword evidence="2" id="KW-0186">Copper</keyword>
<dbReference type="InterPro" id="IPR008972">
    <property type="entry name" value="Cupredoxin"/>
</dbReference>
<keyword evidence="8" id="KW-1185">Reference proteome</keyword>
<sequence>MPSNFFSRRWKQSDAKGRSFHLSNGYAGTSSQALLGACYVHGNAEIGKRVAKKMLQHRKQVSTSHITLSNVYASAGMWNEAYGVSDLEFWRFYKSAHLSPQTIRLFEAAHATVFTVGDSSGWDFSMGNWTDGKHFKAGDVLVFNYDASVHNVVAVDLNGYNRCSTSANSRTYTSGEDRIMVSKGNHYFICSYPGHCDAGMKIAVFAS</sequence>
<dbReference type="PROSITE" id="PS51485">
    <property type="entry name" value="PHYTOCYANIN"/>
    <property type="match status" value="1"/>
</dbReference>
<dbReference type="AlphaFoldDB" id="A0AAD2E0V4"/>
<proteinExistence type="predicted"/>
<evidence type="ECO:0000256" key="5">
    <source>
        <dbReference type="ARBA" id="ARBA00082491"/>
    </source>
</evidence>
<dbReference type="GO" id="GO:0046872">
    <property type="term" value="F:metal ion binding"/>
    <property type="evidence" value="ECO:0007669"/>
    <property type="project" value="UniProtKB-KW"/>
</dbReference>
<feature type="domain" description="Phytocyanin" evidence="6">
    <location>
        <begin position="112"/>
        <end position="207"/>
    </location>
</feature>
<dbReference type="CDD" id="cd11013">
    <property type="entry name" value="Plantacyanin"/>
    <property type="match status" value="1"/>
</dbReference>
<dbReference type="SUPFAM" id="SSF49503">
    <property type="entry name" value="Cupredoxins"/>
    <property type="match status" value="1"/>
</dbReference>
<evidence type="ECO:0000313" key="7">
    <source>
        <dbReference type="EMBL" id="CAI9770635.1"/>
    </source>
</evidence>
<dbReference type="InterPro" id="IPR039391">
    <property type="entry name" value="Phytocyanin-like"/>
</dbReference>
<organism evidence="7 8">
    <name type="scientific">Fraxinus pennsylvanica</name>
    <dbReference type="NCBI Taxonomy" id="56036"/>
    <lineage>
        <taxon>Eukaryota</taxon>
        <taxon>Viridiplantae</taxon>
        <taxon>Streptophyta</taxon>
        <taxon>Embryophyta</taxon>
        <taxon>Tracheophyta</taxon>
        <taxon>Spermatophyta</taxon>
        <taxon>Magnoliopsida</taxon>
        <taxon>eudicotyledons</taxon>
        <taxon>Gunneridae</taxon>
        <taxon>Pentapetalae</taxon>
        <taxon>asterids</taxon>
        <taxon>lamiids</taxon>
        <taxon>Lamiales</taxon>
        <taxon>Oleaceae</taxon>
        <taxon>Oleeae</taxon>
        <taxon>Fraxinus</taxon>
    </lineage>
</organism>
<dbReference type="PROSITE" id="PS00196">
    <property type="entry name" value="COPPER_BLUE"/>
    <property type="match status" value="1"/>
</dbReference>
<dbReference type="Pfam" id="PF02298">
    <property type="entry name" value="Cu_bind_like"/>
    <property type="match status" value="1"/>
</dbReference>
<keyword evidence="1" id="KW-0479">Metal-binding</keyword>
<dbReference type="PANTHER" id="PTHR33021">
    <property type="entry name" value="BLUE COPPER PROTEIN"/>
    <property type="match status" value="1"/>
</dbReference>
<keyword evidence="3" id="KW-1015">Disulfide bond</keyword>
<name>A0AAD2E0V4_9LAMI</name>
<dbReference type="InterPro" id="IPR041844">
    <property type="entry name" value="Plantacyanin"/>
</dbReference>
<reference evidence="7" key="1">
    <citation type="submission" date="2023-05" db="EMBL/GenBank/DDBJ databases">
        <authorList>
            <person name="Huff M."/>
        </authorList>
    </citation>
    <scope>NUCLEOTIDE SEQUENCE</scope>
</reference>
<evidence type="ECO:0000313" key="8">
    <source>
        <dbReference type="Proteomes" id="UP000834106"/>
    </source>
</evidence>
<accession>A0AAD2E0V4</accession>
<dbReference type="EMBL" id="OU503046">
    <property type="protein sequence ID" value="CAI9770635.1"/>
    <property type="molecule type" value="Genomic_DNA"/>
</dbReference>
<evidence type="ECO:0000256" key="4">
    <source>
        <dbReference type="ARBA" id="ARBA00071970"/>
    </source>
</evidence>
<evidence type="ECO:0000259" key="6">
    <source>
        <dbReference type="PROSITE" id="PS51485"/>
    </source>
</evidence>
<dbReference type="GO" id="GO:0009055">
    <property type="term" value="F:electron transfer activity"/>
    <property type="evidence" value="ECO:0007669"/>
    <property type="project" value="InterPro"/>
</dbReference>
<dbReference type="Gene3D" id="2.60.40.420">
    <property type="entry name" value="Cupredoxins - blue copper proteins"/>
    <property type="match status" value="1"/>
</dbReference>
<dbReference type="Proteomes" id="UP000834106">
    <property type="component" value="Chromosome 11"/>
</dbReference>
<evidence type="ECO:0000256" key="2">
    <source>
        <dbReference type="ARBA" id="ARBA00023008"/>
    </source>
</evidence>
<protein>
    <recommendedName>
        <fullName evidence="4">Basic blue protein</fullName>
    </recommendedName>
    <alternativeName>
        <fullName evidence="5">Plantacyanin</fullName>
    </alternativeName>
</protein>
<evidence type="ECO:0000256" key="1">
    <source>
        <dbReference type="ARBA" id="ARBA00022723"/>
    </source>
</evidence>